<dbReference type="InterPro" id="IPR045051">
    <property type="entry name" value="SBT"/>
</dbReference>
<feature type="domain" description="Inhibitor I9" evidence="8">
    <location>
        <begin position="36"/>
        <end position="118"/>
    </location>
</feature>
<dbReference type="Gramene" id="ONK69412">
    <property type="protein sequence ID" value="ONK69412"/>
    <property type="gene ID" value="A4U43_C05F22590"/>
</dbReference>
<dbReference type="FunFam" id="3.50.30.30:FF:000005">
    <property type="entry name" value="subtilisin-like protease SBT1.5"/>
    <property type="match status" value="1"/>
</dbReference>
<feature type="chain" id="PRO_5024376507" description="Subtilisin-like protease fibronectin type-III domain-containing protein" evidence="6">
    <location>
        <begin position="33"/>
        <end position="589"/>
    </location>
</feature>
<feature type="domain" description="PA" evidence="7">
    <location>
        <begin position="231"/>
        <end position="315"/>
    </location>
</feature>
<evidence type="ECO:0000256" key="1">
    <source>
        <dbReference type="ARBA" id="ARBA00011073"/>
    </source>
</evidence>
<evidence type="ECO:0000313" key="10">
    <source>
        <dbReference type="EMBL" id="ONK69412.1"/>
    </source>
</evidence>
<evidence type="ECO:0008006" key="12">
    <source>
        <dbReference type="Google" id="ProtNLM"/>
    </source>
</evidence>
<dbReference type="Gene3D" id="3.50.30.30">
    <property type="match status" value="1"/>
</dbReference>
<sequence>MNPQFSHRQKFSFIFSLSLLFLSNSVLQATSAKLETYIVHVHHPDTKTSESFSTSAHKEAWYKSFLPANILNSGEPRLIYSYHNVINAFAVRLTEEELAEVECKPGFLQAYPDRVVPLLTTHTHEFLGLHQHETGLWTDSKFGKGVIVGVLDTGIAPDHPSFRDNGLIPSPPAKWKGRCEFGGSVCNNKLIGARNTLDRKIRTTVTLGDGAQFYGESIYQPKGFLPIPIPLAYPGSRSSNAAVCAPGSLSILDVIGKVVVCDVGKLNRVQKGEVVKKAGGVGMILTNTKAQGDTTFPDVHVLPASYVSYSDGLAIKSYIKSTLTPVASISFNNTVIGSAVLAPEVAYFSSRGPNQADPNILKPDIIGPGVNILAAWPFDIGSPGHPDWSPAAIKSAIMTTATATTNMDTPIPDEQLKPADLFAAGAGHVNPTSANDPGLIYDVTTDDYIPYLCGLRYSDTQVSAIAGRTVKCSNIVSISGAELNYPSFMVILDVRRSVTVTRTVTNVGEPGSTYEVKVKAPKGTKVIVEPEKLYFSKVKEKAQYAVTFTSEGYGRGGYSEGYLRWISSDNKRVVNSPIMVKDSRSTQSM</sequence>
<keyword evidence="4" id="KW-0378">Hydrolase</keyword>
<dbReference type="EMBL" id="CM007385">
    <property type="protein sequence ID" value="ONK69412.1"/>
    <property type="molecule type" value="Genomic_DNA"/>
</dbReference>
<keyword evidence="5" id="KW-0720">Serine protease</keyword>
<evidence type="ECO:0000259" key="9">
    <source>
        <dbReference type="Pfam" id="PF17766"/>
    </source>
</evidence>
<dbReference type="InterPro" id="IPR036852">
    <property type="entry name" value="Peptidase_S8/S53_dom_sf"/>
</dbReference>
<dbReference type="GO" id="GO:0004252">
    <property type="term" value="F:serine-type endopeptidase activity"/>
    <property type="evidence" value="ECO:0007669"/>
    <property type="project" value="InterPro"/>
</dbReference>
<dbReference type="Gene3D" id="3.30.70.80">
    <property type="entry name" value="Peptidase S8 propeptide/proteinase inhibitor I9"/>
    <property type="match status" value="1"/>
</dbReference>
<feature type="domain" description="Subtilisin-like protease fibronectin type-III" evidence="9">
    <location>
        <begin position="482"/>
        <end position="580"/>
    </location>
</feature>
<dbReference type="Gene3D" id="2.60.40.2310">
    <property type="match status" value="1"/>
</dbReference>
<protein>
    <recommendedName>
        <fullName evidence="12">Subtilisin-like protease fibronectin type-III domain-containing protein</fullName>
    </recommendedName>
</protein>
<evidence type="ECO:0000256" key="5">
    <source>
        <dbReference type="ARBA" id="ARBA00022825"/>
    </source>
</evidence>
<dbReference type="InterPro" id="IPR037045">
    <property type="entry name" value="S8pro/Inhibitor_I9_sf"/>
</dbReference>
<dbReference type="SUPFAM" id="SSF52743">
    <property type="entry name" value="Subtilisin-like"/>
    <property type="match status" value="2"/>
</dbReference>
<gene>
    <name evidence="10" type="ORF">A4U43_C05F22590</name>
</gene>
<evidence type="ECO:0000256" key="3">
    <source>
        <dbReference type="ARBA" id="ARBA00022729"/>
    </source>
</evidence>
<dbReference type="AlphaFoldDB" id="A0A5P1ETV5"/>
<feature type="signal peptide" evidence="6">
    <location>
        <begin position="1"/>
        <end position="32"/>
    </location>
</feature>
<dbReference type="InterPro" id="IPR010259">
    <property type="entry name" value="S8pro/Inhibitor_I9"/>
</dbReference>
<dbReference type="InterPro" id="IPR023827">
    <property type="entry name" value="Peptidase_S8_Asp-AS"/>
</dbReference>
<accession>A0A5P1ETV5</accession>
<name>A0A5P1ETV5_ASPOF</name>
<evidence type="ECO:0000256" key="4">
    <source>
        <dbReference type="ARBA" id="ARBA00022801"/>
    </source>
</evidence>
<evidence type="ECO:0000313" key="11">
    <source>
        <dbReference type="Proteomes" id="UP000243459"/>
    </source>
</evidence>
<dbReference type="PROSITE" id="PS00136">
    <property type="entry name" value="SUBTILASE_ASP"/>
    <property type="match status" value="1"/>
</dbReference>
<dbReference type="OMA" id="AFWLIFH"/>
<evidence type="ECO:0000256" key="2">
    <source>
        <dbReference type="ARBA" id="ARBA00022670"/>
    </source>
</evidence>
<dbReference type="InterPro" id="IPR003137">
    <property type="entry name" value="PA_domain"/>
</dbReference>
<dbReference type="Proteomes" id="UP000243459">
    <property type="component" value="Chromosome 5"/>
</dbReference>
<comment type="similarity">
    <text evidence="1">Belongs to the peptidase S8 family.</text>
</comment>
<evidence type="ECO:0000259" key="7">
    <source>
        <dbReference type="Pfam" id="PF02225"/>
    </source>
</evidence>
<dbReference type="Pfam" id="PF17766">
    <property type="entry name" value="fn3_6"/>
    <property type="match status" value="1"/>
</dbReference>
<dbReference type="PANTHER" id="PTHR10795">
    <property type="entry name" value="PROPROTEIN CONVERTASE SUBTILISIN/KEXIN"/>
    <property type="match status" value="1"/>
</dbReference>
<evidence type="ECO:0000259" key="8">
    <source>
        <dbReference type="Pfam" id="PF05922"/>
    </source>
</evidence>
<dbReference type="Pfam" id="PF05922">
    <property type="entry name" value="Inhibitor_I9"/>
    <property type="match status" value="1"/>
</dbReference>
<keyword evidence="2" id="KW-0645">Protease</keyword>
<dbReference type="FunFam" id="2.60.40.2310:FF:000001">
    <property type="entry name" value="Subtilisin-like protease SBT1.5"/>
    <property type="match status" value="1"/>
</dbReference>
<dbReference type="CDD" id="cd02120">
    <property type="entry name" value="PA_subtilisin_like"/>
    <property type="match status" value="1"/>
</dbReference>
<dbReference type="GO" id="GO:0006508">
    <property type="term" value="P:proteolysis"/>
    <property type="evidence" value="ECO:0007669"/>
    <property type="project" value="UniProtKB-KW"/>
</dbReference>
<keyword evidence="11" id="KW-1185">Reference proteome</keyword>
<dbReference type="Pfam" id="PF02225">
    <property type="entry name" value="PA"/>
    <property type="match status" value="1"/>
</dbReference>
<organism evidence="10 11">
    <name type="scientific">Asparagus officinalis</name>
    <name type="common">Garden asparagus</name>
    <dbReference type="NCBI Taxonomy" id="4686"/>
    <lineage>
        <taxon>Eukaryota</taxon>
        <taxon>Viridiplantae</taxon>
        <taxon>Streptophyta</taxon>
        <taxon>Embryophyta</taxon>
        <taxon>Tracheophyta</taxon>
        <taxon>Spermatophyta</taxon>
        <taxon>Magnoliopsida</taxon>
        <taxon>Liliopsida</taxon>
        <taxon>Asparagales</taxon>
        <taxon>Asparagaceae</taxon>
        <taxon>Asparagoideae</taxon>
        <taxon>Asparagus</taxon>
    </lineage>
</organism>
<dbReference type="InterPro" id="IPR041469">
    <property type="entry name" value="Subtilisin-like_FN3"/>
</dbReference>
<proteinExistence type="inferred from homology"/>
<dbReference type="Gene3D" id="3.40.50.200">
    <property type="entry name" value="Peptidase S8/S53 domain"/>
    <property type="match status" value="3"/>
</dbReference>
<reference evidence="11" key="1">
    <citation type="journal article" date="2017" name="Nat. Commun.">
        <title>The asparagus genome sheds light on the origin and evolution of a young Y chromosome.</title>
        <authorList>
            <person name="Harkess A."/>
            <person name="Zhou J."/>
            <person name="Xu C."/>
            <person name="Bowers J.E."/>
            <person name="Van der Hulst R."/>
            <person name="Ayyampalayam S."/>
            <person name="Mercati F."/>
            <person name="Riccardi P."/>
            <person name="McKain M.R."/>
            <person name="Kakrana A."/>
            <person name="Tang H."/>
            <person name="Ray J."/>
            <person name="Groenendijk J."/>
            <person name="Arikit S."/>
            <person name="Mathioni S.M."/>
            <person name="Nakano M."/>
            <person name="Shan H."/>
            <person name="Telgmann-Rauber A."/>
            <person name="Kanno A."/>
            <person name="Yue Z."/>
            <person name="Chen H."/>
            <person name="Li W."/>
            <person name="Chen Y."/>
            <person name="Xu X."/>
            <person name="Zhang Y."/>
            <person name="Luo S."/>
            <person name="Chen H."/>
            <person name="Gao J."/>
            <person name="Mao Z."/>
            <person name="Pires J.C."/>
            <person name="Luo M."/>
            <person name="Kudrna D."/>
            <person name="Wing R.A."/>
            <person name="Meyers B.C."/>
            <person name="Yi K."/>
            <person name="Kong H."/>
            <person name="Lavrijsen P."/>
            <person name="Sunseri F."/>
            <person name="Falavigna A."/>
            <person name="Ye Y."/>
            <person name="Leebens-Mack J.H."/>
            <person name="Chen G."/>
        </authorList>
    </citation>
    <scope>NUCLEOTIDE SEQUENCE [LARGE SCALE GENOMIC DNA]</scope>
    <source>
        <strain evidence="11">cv. DH0086</strain>
    </source>
</reference>
<evidence type="ECO:0000256" key="6">
    <source>
        <dbReference type="SAM" id="SignalP"/>
    </source>
</evidence>
<keyword evidence="3 6" id="KW-0732">Signal</keyword>